<dbReference type="EMBL" id="PDJK01000002">
    <property type="protein sequence ID" value="PFG49252.1"/>
    <property type="molecule type" value="Genomic_DNA"/>
</dbReference>
<protein>
    <submittedName>
        <fullName evidence="6">dTDP-N-acetylfucosamine:lipid II N-acetylfucosaminyltransferase</fullName>
    </submittedName>
</protein>
<evidence type="ECO:0000313" key="7">
    <source>
        <dbReference type="Proteomes" id="UP000243542"/>
    </source>
</evidence>
<accession>A0A2A9FFA5</accession>
<proteinExistence type="predicted"/>
<dbReference type="GO" id="GO:0009246">
    <property type="term" value="P:enterobacterial common antigen biosynthetic process"/>
    <property type="evidence" value="ECO:0007669"/>
    <property type="project" value="InterPro"/>
</dbReference>
<gene>
    <name evidence="6" type="ORF">ATK36_4393</name>
</gene>
<evidence type="ECO:0000256" key="2">
    <source>
        <dbReference type="ARBA" id="ARBA00022519"/>
    </source>
</evidence>
<keyword evidence="7" id="KW-1185">Reference proteome</keyword>
<dbReference type="GO" id="GO:0008417">
    <property type="term" value="F:fucosyltransferase activity"/>
    <property type="evidence" value="ECO:0007669"/>
    <property type="project" value="InterPro"/>
</dbReference>
<comment type="caution">
    <text evidence="6">The sequence shown here is derived from an EMBL/GenBank/DDBJ whole genome shotgun (WGS) entry which is preliminary data.</text>
</comment>
<keyword evidence="3" id="KW-0328">Glycosyltransferase</keyword>
<evidence type="ECO:0000256" key="1">
    <source>
        <dbReference type="ARBA" id="ARBA00022475"/>
    </source>
</evidence>
<evidence type="ECO:0000313" key="6">
    <source>
        <dbReference type="EMBL" id="PFG49252.1"/>
    </source>
</evidence>
<dbReference type="Proteomes" id="UP000243542">
    <property type="component" value="Unassembled WGS sequence"/>
</dbReference>
<dbReference type="Pfam" id="PF07429">
    <property type="entry name" value="Glyco_transf_56"/>
    <property type="match status" value="1"/>
</dbReference>
<keyword evidence="4 6" id="KW-0808">Transferase</keyword>
<dbReference type="InterPro" id="IPR009993">
    <property type="entry name" value="WecF"/>
</dbReference>
<organism evidence="6 7">
    <name type="scientific">Amycolatopsis sulphurea</name>
    <dbReference type="NCBI Taxonomy" id="76022"/>
    <lineage>
        <taxon>Bacteria</taxon>
        <taxon>Bacillati</taxon>
        <taxon>Actinomycetota</taxon>
        <taxon>Actinomycetes</taxon>
        <taxon>Pseudonocardiales</taxon>
        <taxon>Pseudonocardiaceae</taxon>
        <taxon>Amycolatopsis</taxon>
    </lineage>
</organism>
<reference evidence="6 7" key="1">
    <citation type="submission" date="2017-10" db="EMBL/GenBank/DDBJ databases">
        <title>Sequencing the genomes of 1000 actinobacteria strains.</title>
        <authorList>
            <person name="Klenk H.-P."/>
        </authorList>
    </citation>
    <scope>NUCLEOTIDE SEQUENCE [LARGE SCALE GENOMIC DNA]</scope>
    <source>
        <strain evidence="6 7">DSM 46092</strain>
    </source>
</reference>
<evidence type="ECO:0000256" key="4">
    <source>
        <dbReference type="ARBA" id="ARBA00022679"/>
    </source>
</evidence>
<dbReference type="AlphaFoldDB" id="A0A2A9FFA5"/>
<dbReference type="RefSeq" id="WP_098515076.1">
    <property type="nucleotide sequence ID" value="NZ_JBIAKZ010000049.1"/>
</dbReference>
<keyword evidence="1" id="KW-1003">Cell membrane</keyword>
<name>A0A2A9FFA5_9PSEU</name>
<sequence length="355" mass="40055">MMIHVLGSDIPHHNTTVLRFFNDVLAAELPGRPVFWVVSAESPGEYPNLDLIRYPDRRQLATAARRSARRDRTITFFLHGQFSPRIWLALLTGAIRPHQAHWHIWGADLYEAAAGPRAALFYRLRRIAQGRVGRVLGTAGDLGHYRRRHPRTRSTVLYFPSRTQGPDAKLARLRPGSSLTVLIGNSGDASNRHVTALRAVRERFGAQTRVVLPCGYPAGNETYLCAIRAEAHRLFPPGNVRLLTDLLDYRQYADLLAECDLGYLIFRRQQGIGTLSMLIRAQVPFVLSQDNPFLRDLTGQHVPVLVHEDRITPAEVERSRRQLAALDWAQLSFTPENCVPGWLRALREGASDADR</sequence>
<evidence type="ECO:0000256" key="5">
    <source>
        <dbReference type="ARBA" id="ARBA00023136"/>
    </source>
</evidence>
<keyword evidence="5" id="KW-0472">Membrane</keyword>
<keyword evidence="2" id="KW-0997">Cell inner membrane</keyword>
<evidence type="ECO:0000256" key="3">
    <source>
        <dbReference type="ARBA" id="ARBA00022676"/>
    </source>
</evidence>